<dbReference type="Proteomes" id="UP000595437">
    <property type="component" value="Chromosome 21"/>
</dbReference>
<dbReference type="EMBL" id="CP045910">
    <property type="protein sequence ID" value="QQP31708.1"/>
    <property type="molecule type" value="Genomic_DNA"/>
</dbReference>
<sequence>MRSKSGLRSMWEDEVIRRRAKGLNEDEIPNPSSPTRGEIPPTRSEEFWEG</sequence>
<evidence type="ECO:0000256" key="1">
    <source>
        <dbReference type="SAM" id="MobiDB-lite"/>
    </source>
</evidence>
<keyword evidence="3" id="KW-1185">Reference proteome</keyword>
<evidence type="ECO:0000313" key="2">
    <source>
        <dbReference type="EMBL" id="QQP31708.1"/>
    </source>
</evidence>
<dbReference type="AlphaFoldDB" id="A0A7T8JTP8"/>
<name>A0A7T8JTP8_CALRO</name>
<accession>A0A7T8JTP8</accession>
<protein>
    <submittedName>
        <fullName evidence="2">Uncharacterized protein</fullName>
    </submittedName>
</protein>
<feature type="region of interest" description="Disordered" evidence="1">
    <location>
        <begin position="21"/>
        <end position="50"/>
    </location>
</feature>
<proteinExistence type="predicted"/>
<evidence type="ECO:0000313" key="3">
    <source>
        <dbReference type="Proteomes" id="UP000595437"/>
    </source>
</evidence>
<organism evidence="2 3">
    <name type="scientific">Caligus rogercresseyi</name>
    <name type="common">Sea louse</name>
    <dbReference type="NCBI Taxonomy" id="217165"/>
    <lineage>
        <taxon>Eukaryota</taxon>
        <taxon>Metazoa</taxon>
        <taxon>Ecdysozoa</taxon>
        <taxon>Arthropoda</taxon>
        <taxon>Crustacea</taxon>
        <taxon>Multicrustacea</taxon>
        <taxon>Hexanauplia</taxon>
        <taxon>Copepoda</taxon>
        <taxon>Siphonostomatoida</taxon>
        <taxon>Caligidae</taxon>
        <taxon>Caligus</taxon>
    </lineage>
</organism>
<gene>
    <name evidence="2" type="ORF">FKW44_025392</name>
</gene>
<reference evidence="3" key="1">
    <citation type="submission" date="2021-01" db="EMBL/GenBank/DDBJ databases">
        <title>Caligus Genome Assembly.</title>
        <authorList>
            <person name="Gallardo-Escarate C."/>
        </authorList>
    </citation>
    <scope>NUCLEOTIDE SEQUENCE [LARGE SCALE GENOMIC DNA]</scope>
</reference>